<proteinExistence type="predicted"/>
<name>A0AB34IKG2_PRYPA</name>
<feature type="region of interest" description="Disordered" evidence="1">
    <location>
        <begin position="1"/>
        <end position="28"/>
    </location>
</feature>
<organism evidence="2 3">
    <name type="scientific">Prymnesium parvum</name>
    <name type="common">Toxic golden alga</name>
    <dbReference type="NCBI Taxonomy" id="97485"/>
    <lineage>
        <taxon>Eukaryota</taxon>
        <taxon>Haptista</taxon>
        <taxon>Haptophyta</taxon>
        <taxon>Prymnesiophyceae</taxon>
        <taxon>Prymnesiales</taxon>
        <taxon>Prymnesiaceae</taxon>
        <taxon>Prymnesium</taxon>
    </lineage>
</organism>
<dbReference type="Proteomes" id="UP001515480">
    <property type="component" value="Unassembled WGS sequence"/>
</dbReference>
<comment type="caution">
    <text evidence="2">The sequence shown here is derived from an EMBL/GenBank/DDBJ whole genome shotgun (WGS) entry which is preliminary data.</text>
</comment>
<accession>A0AB34IKG2</accession>
<keyword evidence="3" id="KW-1185">Reference proteome</keyword>
<evidence type="ECO:0000313" key="2">
    <source>
        <dbReference type="EMBL" id="KAL1499393.1"/>
    </source>
</evidence>
<evidence type="ECO:0000256" key="1">
    <source>
        <dbReference type="SAM" id="MobiDB-lite"/>
    </source>
</evidence>
<reference evidence="2 3" key="1">
    <citation type="journal article" date="2024" name="Science">
        <title>Giant polyketide synthase enzymes in the biosynthesis of giant marine polyether toxins.</title>
        <authorList>
            <person name="Fallon T.R."/>
            <person name="Shende V.V."/>
            <person name="Wierzbicki I.H."/>
            <person name="Pendleton A.L."/>
            <person name="Watervoot N.F."/>
            <person name="Auber R.P."/>
            <person name="Gonzalez D.J."/>
            <person name="Wisecaver J.H."/>
            <person name="Moore B.S."/>
        </authorList>
    </citation>
    <scope>NUCLEOTIDE SEQUENCE [LARGE SCALE GENOMIC DNA]</scope>
    <source>
        <strain evidence="2 3">12B1</strain>
    </source>
</reference>
<dbReference type="AlphaFoldDB" id="A0AB34IKG2"/>
<gene>
    <name evidence="2" type="ORF">AB1Y20_011599</name>
</gene>
<sequence length="124" mass="14160">MTDISAKGSEPEHTTPGELTLPKFPGENPLRHEAQEWLEICEAKLAAKGLLVVANGSEPASTRQIVDIDLDSLPELPTDHRDYERRLETRIRLLAENQRNKEKRWQLTMSAWTQVYTALGRLRN</sequence>
<dbReference type="EMBL" id="JBGBPQ010000025">
    <property type="protein sequence ID" value="KAL1499393.1"/>
    <property type="molecule type" value="Genomic_DNA"/>
</dbReference>
<evidence type="ECO:0000313" key="3">
    <source>
        <dbReference type="Proteomes" id="UP001515480"/>
    </source>
</evidence>
<protein>
    <submittedName>
        <fullName evidence="2">Uncharacterized protein</fullName>
    </submittedName>
</protein>